<feature type="region of interest" description="Disordered" evidence="1">
    <location>
        <begin position="126"/>
        <end position="146"/>
    </location>
</feature>
<reference evidence="3" key="1">
    <citation type="journal article" date="2023" name="G3 (Bethesda)">
        <title>A reference genome for the long-term kleptoplast-retaining sea slug Elysia crispata morphotype clarki.</title>
        <authorList>
            <person name="Eastman K.E."/>
            <person name="Pendleton A.L."/>
            <person name="Shaikh M.A."/>
            <person name="Suttiyut T."/>
            <person name="Ogas R."/>
            <person name="Tomko P."/>
            <person name="Gavelis G."/>
            <person name="Widhalm J.R."/>
            <person name="Wisecaver J.H."/>
        </authorList>
    </citation>
    <scope>NUCLEOTIDE SEQUENCE</scope>
    <source>
        <strain evidence="3">ECLA1</strain>
    </source>
</reference>
<keyword evidence="2" id="KW-0812">Transmembrane</keyword>
<keyword evidence="4" id="KW-1185">Reference proteome</keyword>
<dbReference type="Proteomes" id="UP001283361">
    <property type="component" value="Unassembled WGS sequence"/>
</dbReference>
<organism evidence="3 4">
    <name type="scientific">Elysia crispata</name>
    <name type="common">lettuce slug</name>
    <dbReference type="NCBI Taxonomy" id="231223"/>
    <lineage>
        <taxon>Eukaryota</taxon>
        <taxon>Metazoa</taxon>
        <taxon>Spiralia</taxon>
        <taxon>Lophotrochozoa</taxon>
        <taxon>Mollusca</taxon>
        <taxon>Gastropoda</taxon>
        <taxon>Heterobranchia</taxon>
        <taxon>Euthyneura</taxon>
        <taxon>Panpulmonata</taxon>
        <taxon>Sacoglossa</taxon>
        <taxon>Placobranchoidea</taxon>
        <taxon>Plakobranchidae</taxon>
        <taxon>Elysia</taxon>
    </lineage>
</organism>
<dbReference type="AlphaFoldDB" id="A0AAE0ZLK6"/>
<sequence>MSASTSRTYGYGYSANAGPYYHYREHVYDEYYWASEAHGTQRARFTSLMNFYMLIICATFATVSIILHYMYNYIPNPKLHHLRKDLSPEEVEKHDFIMQSEQDGVTVYYYAVPKKNSKKADIVVLRKSQDSSSEEPKMHEVTRSSK</sequence>
<protein>
    <submittedName>
        <fullName evidence="3">Uncharacterized protein</fullName>
    </submittedName>
</protein>
<name>A0AAE0ZLK6_9GAST</name>
<evidence type="ECO:0000313" key="3">
    <source>
        <dbReference type="EMBL" id="KAK3771011.1"/>
    </source>
</evidence>
<proteinExistence type="predicted"/>
<feature type="compositionally biased region" description="Basic and acidic residues" evidence="1">
    <location>
        <begin position="134"/>
        <end position="146"/>
    </location>
</feature>
<feature type="transmembrane region" description="Helical" evidence="2">
    <location>
        <begin position="51"/>
        <end position="71"/>
    </location>
</feature>
<evidence type="ECO:0000256" key="1">
    <source>
        <dbReference type="SAM" id="MobiDB-lite"/>
    </source>
</evidence>
<gene>
    <name evidence="3" type="ORF">RRG08_002060</name>
</gene>
<accession>A0AAE0ZLK6</accession>
<keyword evidence="2" id="KW-0472">Membrane</keyword>
<dbReference type="EMBL" id="JAWDGP010003778">
    <property type="protein sequence ID" value="KAK3771011.1"/>
    <property type="molecule type" value="Genomic_DNA"/>
</dbReference>
<evidence type="ECO:0000256" key="2">
    <source>
        <dbReference type="SAM" id="Phobius"/>
    </source>
</evidence>
<keyword evidence="2" id="KW-1133">Transmembrane helix</keyword>
<evidence type="ECO:0000313" key="4">
    <source>
        <dbReference type="Proteomes" id="UP001283361"/>
    </source>
</evidence>
<comment type="caution">
    <text evidence="3">The sequence shown here is derived from an EMBL/GenBank/DDBJ whole genome shotgun (WGS) entry which is preliminary data.</text>
</comment>